<feature type="transmembrane region" description="Helical" evidence="7">
    <location>
        <begin position="215"/>
        <end position="240"/>
    </location>
</feature>
<evidence type="ECO:0000256" key="3">
    <source>
        <dbReference type="ARBA" id="ARBA00022475"/>
    </source>
</evidence>
<feature type="transmembrane region" description="Helical" evidence="7">
    <location>
        <begin position="76"/>
        <end position="102"/>
    </location>
</feature>
<feature type="transmembrane region" description="Helical" evidence="7">
    <location>
        <begin position="307"/>
        <end position="335"/>
    </location>
</feature>
<dbReference type="PANTHER" id="PTHR42865">
    <property type="entry name" value="PROTON/GLUTAMATE-ASPARTATE SYMPORTER"/>
    <property type="match status" value="1"/>
</dbReference>
<protein>
    <submittedName>
        <fullName evidence="8">Dicarboxylate/amino acid:cation symporter</fullName>
    </submittedName>
</protein>
<keyword evidence="2" id="KW-0813">Transport</keyword>
<feature type="transmembrane region" description="Helical" evidence="7">
    <location>
        <begin position="42"/>
        <end position="64"/>
    </location>
</feature>
<comment type="subcellular location">
    <subcellularLocation>
        <location evidence="1">Cell membrane</location>
        <topology evidence="1">Multi-pass membrane protein</topology>
    </subcellularLocation>
</comment>
<dbReference type="SUPFAM" id="SSF118215">
    <property type="entry name" value="Proton glutamate symport protein"/>
    <property type="match status" value="1"/>
</dbReference>
<dbReference type="PRINTS" id="PR00173">
    <property type="entry name" value="EDTRNSPORT"/>
</dbReference>
<proteinExistence type="predicted"/>
<dbReference type="PANTHER" id="PTHR42865:SF7">
    <property type="entry name" value="PROTON_GLUTAMATE-ASPARTATE SYMPORTER"/>
    <property type="match status" value="1"/>
</dbReference>
<evidence type="ECO:0000313" key="8">
    <source>
        <dbReference type="EMBL" id="MBE9030789.1"/>
    </source>
</evidence>
<keyword evidence="9" id="KW-1185">Reference proteome</keyword>
<dbReference type="EMBL" id="JADEXQ010000044">
    <property type="protein sequence ID" value="MBE9030789.1"/>
    <property type="molecule type" value="Genomic_DNA"/>
</dbReference>
<keyword evidence="3" id="KW-1003">Cell membrane</keyword>
<name>A0A928VRI5_9CYAN</name>
<evidence type="ECO:0000256" key="7">
    <source>
        <dbReference type="SAM" id="Phobius"/>
    </source>
</evidence>
<dbReference type="Pfam" id="PF00375">
    <property type="entry name" value="SDF"/>
    <property type="match status" value="1"/>
</dbReference>
<evidence type="ECO:0000256" key="1">
    <source>
        <dbReference type="ARBA" id="ARBA00004651"/>
    </source>
</evidence>
<comment type="caution">
    <text evidence="8">The sequence shown here is derived from an EMBL/GenBank/DDBJ whole genome shotgun (WGS) entry which is preliminary data.</text>
</comment>
<feature type="transmembrane region" description="Helical" evidence="7">
    <location>
        <begin position="347"/>
        <end position="370"/>
    </location>
</feature>
<dbReference type="GO" id="GO:0015293">
    <property type="term" value="F:symporter activity"/>
    <property type="evidence" value="ECO:0007669"/>
    <property type="project" value="UniProtKB-KW"/>
</dbReference>
<reference evidence="8" key="1">
    <citation type="submission" date="2020-10" db="EMBL/GenBank/DDBJ databases">
        <authorList>
            <person name="Castelo-Branco R."/>
            <person name="Eusebio N."/>
            <person name="Adriana R."/>
            <person name="Vieira A."/>
            <person name="Brugerolle De Fraissinette N."/>
            <person name="Rezende De Castro R."/>
            <person name="Schneider M.P."/>
            <person name="Vasconcelos V."/>
            <person name="Leao P.N."/>
        </authorList>
    </citation>
    <scope>NUCLEOTIDE SEQUENCE</scope>
    <source>
        <strain evidence="8">LEGE 11480</strain>
    </source>
</reference>
<keyword evidence="5 7" id="KW-1133">Transmembrane helix</keyword>
<keyword evidence="4 7" id="KW-0812">Transmembrane</keyword>
<accession>A0A928VRI5</accession>
<dbReference type="Gene3D" id="1.10.3860.10">
    <property type="entry name" value="Sodium:dicarboxylate symporter"/>
    <property type="match status" value="1"/>
</dbReference>
<feature type="transmembrane region" description="Helical" evidence="7">
    <location>
        <begin position="184"/>
        <end position="209"/>
    </location>
</feature>
<keyword evidence="6 7" id="KW-0472">Membrane</keyword>
<dbReference type="InterPro" id="IPR001991">
    <property type="entry name" value="Na-dicarboxylate_symporter"/>
</dbReference>
<dbReference type="RefSeq" id="WP_264325616.1">
    <property type="nucleotide sequence ID" value="NZ_JADEXQ010000044.1"/>
</dbReference>
<evidence type="ECO:0000256" key="5">
    <source>
        <dbReference type="ARBA" id="ARBA00022989"/>
    </source>
</evidence>
<evidence type="ECO:0000256" key="4">
    <source>
        <dbReference type="ARBA" id="ARBA00022692"/>
    </source>
</evidence>
<dbReference type="GO" id="GO:0006835">
    <property type="term" value="P:dicarboxylic acid transport"/>
    <property type="evidence" value="ECO:0007669"/>
    <property type="project" value="TreeGrafter"/>
</dbReference>
<dbReference type="GO" id="GO:0005886">
    <property type="term" value="C:plasma membrane"/>
    <property type="evidence" value="ECO:0007669"/>
    <property type="project" value="UniProtKB-SubCell"/>
</dbReference>
<dbReference type="AlphaFoldDB" id="A0A928VRI5"/>
<evidence type="ECO:0000256" key="6">
    <source>
        <dbReference type="ARBA" id="ARBA00023136"/>
    </source>
</evidence>
<evidence type="ECO:0000313" key="9">
    <source>
        <dbReference type="Proteomes" id="UP000625316"/>
    </source>
</evidence>
<sequence>MSLSTLIFLALGFGIAFGAGLHEFFPAWVGPTDHYLLDPLGQIFLRLIQFVVVPLVFSSLILALTRVKNAAEVGRYAVKLLGGYVVTTTIAVVLGMGTAIVLKSGEGMVGIAAKSTTTAGQAPDLIAWLVSLIPTNPLEALSTSNLLQTILSAALIGIGMQQAGDKAQSFADFVSSVYEISEKILIIVLYISPVGVFALMASVIANAGFGVIINLFSYVLGHIVAVALMIAVYTILLLAFKISPWQFFKSFTSTYTLAFGTASSNAALPVAMQEAQDNYKLPLPIASFAIPLGTAVKRDGSAIMEGFSAIFIAQLFQIPLTGSLLLSIFLSTLLVSFSTAGVPGSGLVMMTTVLTASGLPVEGVAIVAGVNRLADGFCTMLNLIGNTTHAALLAKWEGLEIETLDRAPVEIEG</sequence>
<dbReference type="Proteomes" id="UP000625316">
    <property type="component" value="Unassembled WGS sequence"/>
</dbReference>
<organism evidence="8 9">
    <name type="scientific">Romeriopsis navalis LEGE 11480</name>
    <dbReference type="NCBI Taxonomy" id="2777977"/>
    <lineage>
        <taxon>Bacteria</taxon>
        <taxon>Bacillati</taxon>
        <taxon>Cyanobacteriota</taxon>
        <taxon>Cyanophyceae</taxon>
        <taxon>Leptolyngbyales</taxon>
        <taxon>Leptolyngbyaceae</taxon>
        <taxon>Romeriopsis</taxon>
        <taxon>Romeriopsis navalis</taxon>
    </lineage>
</organism>
<evidence type="ECO:0000256" key="2">
    <source>
        <dbReference type="ARBA" id="ARBA00022448"/>
    </source>
</evidence>
<gene>
    <name evidence="8" type="ORF">IQ266_13715</name>
</gene>
<dbReference type="InterPro" id="IPR036458">
    <property type="entry name" value="Na:dicarbo_symporter_sf"/>
</dbReference>